<dbReference type="AlphaFoldDB" id="A0ABD6ETZ2"/>
<protein>
    <submittedName>
        <fullName evidence="1">Uncharacterized protein</fullName>
    </submittedName>
</protein>
<dbReference type="Proteomes" id="UP001608902">
    <property type="component" value="Unassembled WGS sequence"/>
</dbReference>
<evidence type="ECO:0000313" key="1">
    <source>
        <dbReference type="EMBL" id="MFH4983444.1"/>
    </source>
</evidence>
<proteinExistence type="predicted"/>
<gene>
    <name evidence="1" type="ORF">AB6A40_010153</name>
</gene>
<evidence type="ECO:0000313" key="2">
    <source>
        <dbReference type="Proteomes" id="UP001608902"/>
    </source>
</evidence>
<name>A0ABD6ETZ2_9BILA</name>
<organism evidence="1 2">
    <name type="scientific">Gnathostoma spinigerum</name>
    <dbReference type="NCBI Taxonomy" id="75299"/>
    <lineage>
        <taxon>Eukaryota</taxon>
        <taxon>Metazoa</taxon>
        <taxon>Ecdysozoa</taxon>
        <taxon>Nematoda</taxon>
        <taxon>Chromadorea</taxon>
        <taxon>Rhabditida</taxon>
        <taxon>Spirurina</taxon>
        <taxon>Gnathostomatomorpha</taxon>
        <taxon>Gnathostomatoidea</taxon>
        <taxon>Gnathostomatidae</taxon>
        <taxon>Gnathostoma</taxon>
    </lineage>
</organism>
<reference evidence="1 2" key="1">
    <citation type="submission" date="2024-08" db="EMBL/GenBank/DDBJ databases">
        <title>Gnathostoma spinigerum genome.</title>
        <authorList>
            <person name="Gonzalez-Bertolin B."/>
            <person name="Monzon S."/>
            <person name="Zaballos A."/>
            <person name="Jimenez P."/>
            <person name="Dekumyoy P."/>
            <person name="Varona S."/>
            <person name="Cuesta I."/>
            <person name="Sumanam S."/>
            <person name="Adisakwattana P."/>
            <person name="Gasser R.B."/>
            <person name="Hernandez-Gonzalez A."/>
            <person name="Young N.D."/>
            <person name="Perteguer M.J."/>
        </authorList>
    </citation>
    <scope>NUCLEOTIDE SEQUENCE [LARGE SCALE GENOMIC DNA]</scope>
    <source>
        <strain evidence="1">AL3</strain>
        <tissue evidence="1">Liver</tissue>
    </source>
</reference>
<sequence length="134" mass="15322">MVFFRPSSLLFAQIWTRLILSYPSKIPIKAFTTPEDAEQGITAALYYAERSINRHEHSNFHLDFTNRQLGSSEENTWAIMNNVCDELKEGMMIMMCGYTGRGHEAYTTVSETLEVPLINWDLAPIQPADGLYNK</sequence>
<dbReference type="Gene3D" id="3.40.50.2300">
    <property type="match status" value="1"/>
</dbReference>
<keyword evidence="2" id="KW-1185">Reference proteome</keyword>
<comment type="caution">
    <text evidence="1">The sequence shown here is derived from an EMBL/GenBank/DDBJ whole genome shotgun (WGS) entry which is preliminary data.</text>
</comment>
<dbReference type="EMBL" id="JBGFUD010012292">
    <property type="protein sequence ID" value="MFH4983444.1"/>
    <property type="molecule type" value="Genomic_DNA"/>
</dbReference>
<accession>A0ABD6ETZ2</accession>